<dbReference type="HOGENOM" id="CLU_1831315_0_0_5"/>
<comment type="pathway">
    <text evidence="1">Bacterial outer membrane biogenesis; LPS O-antigen biosynthesis.</text>
</comment>
<evidence type="ECO:0000256" key="2">
    <source>
        <dbReference type="ARBA" id="ARBA00007637"/>
    </source>
</evidence>
<dbReference type="KEGG" id="bsb:Bresu_1149"/>
<evidence type="ECO:0000313" key="4">
    <source>
        <dbReference type="EMBL" id="ADL00461.1"/>
    </source>
</evidence>
<dbReference type="eggNOG" id="COG1088">
    <property type="taxonomic scope" value="Bacteria"/>
</dbReference>
<protein>
    <submittedName>
        <fullName evidence="4">NAD-dependent epimerase/dehydratase</fullName>
    </submittedName>
</protein>
<organism evidence="4 5">
    <name type="scientific">Brevundimonas subvibrioides (strain ATCC 15264 / DSM 4735 / LMG 14903 / NBRC 16000 / CB 81)</name>
    <name type="common">Caulobacter subvibrioides</name>
    <dbReference type="NCBI Taxonomy" id="633149"/>
    <lineage>
        <taxon>Bacteria</taxon>
        <taxon>Pseudomonadati</taxon>
        <taxon>Pseudomonadota</taxon>
        <taxon>Alphaproteobacteria</taxon>
        <taxon>Caulobacterales</taxon>
        <taxon>Caulobacteraceae</taxon>
        <taxon>Brevundimonas</taxon>
    </lineage>
</organism>
<reference evidence="5" key="1">
    <citation type="journal article" date="2011" name="J. Bacteriol.">
        <title>Genome sequences of eight morphologically diverse alphaproteobacteria.</title>
        <authorList>
            <consortium name="US DOE Joint Genome Institute"/>
            <person name="Brown P.J."/>
            <person name="Kysela D.T."/>
            <person name="Buechlein A."/>
            <person name="Hemmerich C."/>
            <person name="Brun Y.V."/>
        </authorList>
    </citation>
    <scope>NUCLEOTIDE SEQUENCE [LARGE SCALE GENOMIC DNA]</scope>
    <source>
        <strain evidence="5">ATCC 15264 / DSM 4735 / LMG 14903 / NBRC 16000 / CB 81</strain>
    </source>
</reference>
<proteinExistence type="inferred from homology"/>
<comment type="similarity">
    <text evidence="2">Belongs to the NAD(P)-dependent epimerase/dehydratase family.</text>
</comment>
<dbReference type="SUPFAM" id="SSF51735">
    <property type="entry name" value="NAD(P)-binding Rossmann-fold domains"/>
    <property type="match status" value="2"/>
</dbReference>
<dbReference type="InterPro" id="IPR001509">
    <property type="entry name" value="Epimerase_deHydtase"/>
</dbReference>
<evidence type="ECO:0000259" key="3">
    <source>
        <dbReference type="Pfam" id="PF01370"/>
    </source>
</evidence>
<accession>D9QP28</accession>
<keyword evidence="5" id="KW-1185">Reference proteome</keyword>
<dbReference type="STRING" id="633149.Bresu_1149"/>
<dbReference type="Pfam" id="PF01370">
    <property type="entry name" value="Epimerase"/>
    <property type="match status" value="1"/>
</dbReference>
<gene>
    <name evidence="4" type="ordered locus">Bresu_1149</name>
</gene>
<dbReference type="InParanoid" id="D9QP28"/>
<dbReference type="PANTHER" id="PTHR43000">
    <property type="entry name" value="DTDP-D-GLUCOSE 4,6-DEHYDRATASE-RELATED"/>
    <property type="match status" value="1"/>
</dbReference>
<evidence type="ECO:0000313" key="5">
    <source>
        <dbReference type="Proteomes" id="UP000002696"/>
    </source>
</evidence>
<dbReference type="Gene3D" id="3.90.25.10">
    <property type="entry name" value="UDP-galactose 4-epimerase, domain 1"/>
    <property type="match status" value="1"/>
</dbReference>
<feature type="domain" description="NAD-dependent epimerase/dehydratase" evidence="3">
    <location>
        <begin position="1"/>
        <end position="88"/>
    </location>
</feature>
<dbReference type="EMBL" id="CP002102">
    <property type="protein sequence ID" value="ADL00461.1"/>
    <property type="molecule type" value="Genomic_DNA"/>
</dbReference>
<dbReference type="Proteomes" id="UP000002696">
    <property type="component" value="Chromosome"/>
</dbReference>
<dbReference type="InterPro" id="IPR036291">
    <property type="entry name" value="NAD(P)-bd_dom_sf"/>
</dbReference>
<name>D9QP28_BRESC</name>
<dbReference type="AlphaFoldDB" id="D9QP28"/>
<dbReference type="Gene3D" id="3.40.50.720">
    <property type="entry name" value="NAD(P)-binding Rossmann-like Domain"/>
    <property type="match status" value="2"/>
</dbReference>
<sequence length="140" mass="15102">MVTGAAGFIGSALVRRLIRATSEEVPVFDKLTSASLPCSLEPASTSNPHGVVQADICDPVAVAAALADSRPDVITHLSAKSHVNRSTDATKIRDGLGWTPPATIEEGIQTTMRWYFESRGWWQAMLDGRYKTERPVVAHG</sequence>
<evidence type="ECO:0000256" key="1">
    <source>
        <dbReference type="ARBA" id="ARBA00005125"/>
    </source>
</evidence>